<evidence type="ECO:0000313" key="11">
    <source>
        <dbReference type="Proteomes" id="UP000694251"/>
    </source>
</evidence>
<dbReference type="InterPro" id="IPR033389">
    <property type="entry name" value="AUX/IAA_dom"/>
</dbReference>
<feature type="non-terminal residue" evidence="10">
    <location>
        <position position="1"/>
    </location>
</feature>
<comment type="function">
    <text evidence="8">Aux/IAA proteins are short-lived transcriptional factors that function as repressors of early auxin response genes at low auxin concentrations.</text>
</comment>
<reference evidence="10 11" key="1">
    <citation type="submission" date="2020-12" db="EMBL/GenBank/DDBJ databases">
        <title>Concerted genomic and epigenomic changes stabilize Arabidopsis allopolyploids.</title>
        <authorList>
            <person name="Chen Z."/>
        </authorList>
    </citation>
    <scope>NUCLEOTIDE SEQUENCE [LARGE SCALE GENOMIC DNA]</scope>
    <source>
        <strain evidence="10">As9502</strain>
        <tissue evidence="10">Leaf</tissue>
    </source>
</reference>
<keyword evidence="5 8" id="KW-0804">Transcription</keyword>
<protein>
    <recommendedName>
        <fullName evidence="8">Auxin-responsive protein</fullName>
    </recommendedName>
</protein>
<evidence type="ECO:0000313" key="10">
    <source>
        <dbReference type="EMBL" id="KAG7554465.1"/>
    </source>
</evidence>
<keyword evidence="4 8" id="KW-0805">Transcription regulation</keyword>
<dbReference type="InterPro" id="IPR003311">
    <property type="entry name" value="AUX_IAA"/>
</dbReference>
<evidence type="ECO:0000256" key="2">
    <source>
        <dbReference type="ARBA" id="ARBA00006728"/>
    </source>
</evidence>
<dbReference type="GO" id="GO:0006355">
    <property type="term" value="P:regulation of DNA-templated transcription"/>
    <property type="evidence" value="ECO:0007669"/>
    <property type="project" value="InterPro"/>
</dbReference>
<dbReference type="EMBL" id="JAEFBJ010000011">
    <property type="protein sequence ID" value="KAG7554465.1"/>
    <property type="molecule type" value="Genomic_DNA"/>
</dbReference>
<keyword evidence="11" id="KW-1185">Reference proteome</keyword>
<dbReference type="AlphaFoldDB" id="A0A8T1Z5W2"/>
<sequence>SSSSQSRYVKVYKEGNFIGRKINLFAFNNFESLAAALSDMFDTAVRLDGEGNSSVLRNHHTLKFLDKDGHWMVAGDTSWNNFLSRAQRLRLSS</sequence>
<accession>A0A8T1Z5W2</accession>
<evidence type="ECO:0000256" key="7">
    <source>
        <dbReference type="ARBA" id="ARBA00023294"/>
    </source>
</evidence>
<organism evidence="10 11">
    <name type="scientific">Arabidopsis suecica</name>
    <name type="common">Swedish thale-cress</name>
    <name type="synonym">Cardaminopsis suecica</name>
    <dbReference type="NCBI Taxonomy" id="45249"/>
    <lineage>
        <taxon>Eukaryota</taxon>
        <taxon>Viridiplantae</taxon>
        <taxon>Streptophyta</taxon>
        <taxon>Embryophyta</taxon>
        <taxon>Tracheophyta</taxon>
        <taxon>Spermatophyta</taxon>
        <taxon>Magnoliopsida</taxon>
        <taxon>eudicotyledons</taxon>
        <taxon>Gunneridae</taxon>
        <taxon>Pentapetalae</taxon>
        <taxon>rosids</taxon>
        <taxon>malvids</taxon>
        <taxon>Brassicales</taxon>
        <taxon>Brassicaceae</taxon>
        <taxon>Camelineae</taxon>
        <taxon>Arabidopsis</taxon>
    </lineage>
</organism>
<dbReference type="Proteomes" id="UP000694251">
    <property type="component" value="Chromosome 11"/>
</dbReference>
<dbReference type="PANTHER" id="PTHR31734:SF94">
    <property type="entry name" value="AUXIN-RESPONSIVE PROTEIN IAA30"/>
    <property type="match status" value="1"/>
</dbReference>
<dbReference type="OrthoDB" id="1085594at2759"/>
<evidence type="ECO:0000256" key="3">
    <source>
        <dbReference type="ARBA" id="ARBA00022491"/>
    </source>
</evidence>
<dbReference type="PANTHER" id="PTHR31734">
    <property type="entry name" value="AUXIN-RESPONSIVE PROTEIN IAA17"/>
    <property type="match status" value="1"/>
</dbReference>
<comment type="similarity">
    <text evidence="2 8">Belongs to the Aux/IAA family.</text>
</comment>
<dbReference type="GO" id="GO:0009734">
    <property type="term" value="P:auxin-activated signaling pathway"/>
    <property type="evidence" value="ECO:0007669"/>
    <property type="project" value="UniProtKB-UniRule"/>
</dbReference>
<dbReference type="PROSITE" id="PS51745">
    <property type="entry name" value="PB1"/>
    <property type="match status" value="1"/>
</dbReference>
<evidence type="ECO:0000256" key="1">
    <source>
        <dbReference type="ARBA" id="ARBA00004123"/>
    </source>
</evidence>
<dbReference type="Pfam" id="PF02309">
    <property type="entry name" value="AUX_IAA"/>
    <property type="match status" value="1"/>
</dbReference>
<keyword evidence="6 8" id="KW-0539">Nucleus</keyword>
<dbReference type="InterPro" id="IPR053793">
    <property type="entry name" value="PB1-like"/>
</dbReference>
<comment type="subunit">
    <text evidence="8">Homodimers and heterodimers.</text>
</comment>
<feature type="domain" description="PB1" evidence="9">
    <location>
        <begin position="6"/>
        <end position="93"/>
    </location>
</feature>
<gene>
    <name evidence="10" type="ORF">ISN44_As11g006990</name>
</gene>
<keyword evidence="3 8" id="KW-0678">Repressor</keyword>
<comment type="caution">
    <text evidence="10">The sequence shown here is derived from an EMBL/GenBank/DDBJ whole genome shotgun (WGS) entry which is preliminary data.</text>
</comment>
<feature type="non-terminal residue" evidence="10">
    <location>
        <position position="93"/>
    </location>
</feature>
<dbReference type="GO" id="GO:0005634">
    <property type="term" value="C:nucleus"/>
    <property type="evidence" value="ECO:0007669"/>
    <property type="project" value="UniProtKB-SubCell"/>
</dbReference>
<evidence type="ECO:0000256" key="4">
    <source>
        <dbReference type="ARBA" id="ARBA00023015"/>
    </source>
</evidence>
<comment type="subcellular location">
    <subcellularLocation>
        <location evidence="1 8">Nucleus</location>
    </subcellularLocation>
</comment>
<evidence type="ECO:0000256" key="5">
    <source>
        <dbReference type="ARBA" id="ARBA00023163"/>
    </source>
</evidence>
<evidence type="ECO:0000256" key="8">
    <source>
        <dbReference type="RuleBase" id="RU004549"/>
    </source>
</evidence>
<proteinExistence type="inferred from homology"/>
<keyword evidence="7 8" id="KW-0927">Auxin signaling pathway</keyword>
<name>A0A8T1Z5W2_ARASU</name>
<evidence type="ECO:0000259" key="9">
    <source>
        <dbReference type="PROSITE" id="PS51745"/>
    </source>
</evidence>
<evidence type="ECO:0000256" key="6">
    <source>
        <dbReference type="ARBA" id="ARBA00023242"/>
    </source>
</evidence>